<keyword evidence="3" id="KW-1185">Reference proteome</keyword>
<organism evidence="2 3">
    <name type="scientific">Paenibacillus sedimenti</name>
    <dbReference type="NCBI Taxonomy" id="2770274"/>
    <lineage>
        <taxon>Bacteria</taxon>
        <taxon>Bacillati</taxon>
        <taxon>Bacillota</taxon>
        <taxon>Bacilli</taxon>
        <taxon>Bacillales</taxon>
        <taxon>Paenibacillaceae</taxon>
        <taxon>Paenibacillus</taxon>
    </lineage>
</organism>
<feature type="region of interest" description="Disordered" evidence="1">
    <location>
        <begin position="30"/>
        <end position="52"/>
    </location>
</feature>
<comment type="caution">
    <text evidence="2">The sequence shown here is derived from an EMBL/GenBank/DDBJ whole genome shotgun (WGS) entry which is preliminary data.</text>
</comment>
<dbReference type="RefSeq" id="WP_188177170.1">
    <property type="nucleotide sequence ID" value="NZ_JACVVD010000010.1"/>
</dbReference>
<proteinExistence type="predicted"/>
<evidence type="ECO:0008006" key="4">
    <source>
        <dbReference type="Google" id="ProtNLM"/>
    </source>
</evidence>
<dbReference type="EMBL" id="JACVVD010000010">
    <property type="protein sequence ID" value="MBD0383305.1"/>
    <property type="molecule type" value="Genomic_DNA"/>
</dbReference>
<gene>
    <name evidence="2" type="ORF">ICC18_24700</name>
</gene>
<sequence>METQQERNRRLKQEAIQRQSREIADYVRNQQNQPRQYFDSPPSSPPEVTCPKCQSNQISAGTKGFSVGKAAAGGLLLGGVGLLGGFLGSNKHVRTCVRCGYRW</sequence>
<protein>
    <recommendedName>
        <fullName evidence="4">LITAF domain-containing protein</fullName>
    </recommendedName>
</protein>
<evidence type="ECO:0000313" key="2">
    <source>
        <dbReference type="EMBL" id="MBD0383305.1"/>
    </source>
</evidence>
<name>A0A926QL75_9BACL</name>
<dbReference type="AlphaFoldDB" id="A0A926QL75"/>
<accession>A0A926QL75</accession>
<evidence type="ECO:0000256" key="1">
    <source>
        <dbReference type="SAM" id="MobiDB-lite"/>
    </source>
</evidence>
<reference evidence="2" key="1">
    <citation type="submission" date="2020-09" db="EMBL/GenBank/DDBJ databases">
        <title>Draft Genome Sequence of Paenibacillus sp. WST5.</title>
        <authorList>
            <person name="Bao Z."/>
        </authorList>
    </citation>
    <scope>NUCLEOTIDE SEQUENCE</scope>
    <source>
        <strain evidence="2">WST5</strain>
    </source>
</reference>
<evidence type="ECO:0000313" key="3">
    <source>
        <dbReference type="Proteomes" id="UP000650466"/>
    </source>
</evidence>
<dbReference type="Proteomes" id="UP000650466">
    <property type="component" value="Unassembled WGS sequence"/>
</dbReference>